<keyword evidence="4" id="KW-0449">Lipoprotein</keyword>
<protein>
    <submittedName>
        <fullName evidence="4">Osmotically-inducible lipoprotein B</fullName>
    </submittedName>
    <submittedName>
        <fullName evidence="3">Osmotically-inducible lipoprotein OsmB</fullName>
    </submittedName>
</protein>
<reference evidence="3 6" key="2">
    <citation type="submission" date="2021-03" db="EMBL/GenBank/DDBJ databases">
        <title>First Case of infection caused by Chromobacterium haemolyticum derived from water in China.</title>
        <authorList>
            <person name="Chen J."/>
            <person name="Liu C."/>
        </authorList>
    </citation>
    <scope>NUCLEOTIDE SEQUENCE [LARGE SCALE GENOMIC DNA]</scope>
    <source>
        <strain evidence="3 6">WJ-5</strain>
    </source>
</reference>
<dbReference type="PROSITE" id="PS51257">
    <property type="entry name" value="PROKAR_LIPOPROTEIN"/>
    <property type="match status" value="1"/>
</dbReference>
<dbReference type="InterPro" id="IPR008816">
    <property type="entry name" value="Gly_zipper_2TM_dom"/>
</dbReference>
<feature type="signal peptide" evidence="1">
    <location>
        <begin position="1"/>
        <end position="29"/>
    </location>
</feature>
<evidence type="ECO:0000256" key="1">
    <source>
        <dbReference type="SAM" id="SignalP"/>
    </source>
</evidence>
<accession>A0A1W0CVR5</accession>
<proteinExistence type="predicted"/>
<organism evidence="4 5">
    <name type="scientific">Chromobacterium haemolyticum</name>
    <dbReference type="NCBI Taxonomy" id="394935"/>
    <lineage>
        <taxon>Bacteria</taxon>
        <taxon>Pseudomonadati</taxon>
        <taxon>Pseudomonadota</taxon>
        <taxon>Betaproteobacteria</taxon>
        <taxon>Neisseriales</taxon>
        <taxon>Chromobacteriaceae</taxon>
        <taxon>Chromobacterium</taxon>
    </lineage>
</organism>
<evidence type="ECO:0000313" key="4">
    <source>
        <dbReference type="EMBL" id="OQS38844.1"/>
    </source>
</evidence>
<keyword evidence="1" id="KW-0732">Signal</keyword>
<dbReference type="AlphaFoldDB" id="A0A1W0CVR5"/>
<dbReference type="EMBL" id="JAFLRD010000017">
    <property type="protein sequence ID" value="MBO0417561.1"/>
    <property type="molecule type" value="Genomic_DNA"/>
</dbReference>
<dbReference type="EMBL" id="MUKV01000014">
    <property type="protein sequence ID" value="OQS38844.1"/>
    <property type="molecule type" value="Genomic_DNA"/>
</dbReference>
<dbReference type="GO" id="GO:0019867">
    <property type="term" value="C:outer membrane"/>
    <property type="evidence" value="ECO:0007669"/>
    <property type="project" value="InterPro"/>
</dbReference>
<name>A0A1W0CVR5_9NEIS</name>
<evidence type="ECO:0000313" key="6">
    <source>
        <dbReference type="Proteomes" id="UP000664349"/>
    </source>
</evidence>
<evidence type="ECO:0000313" key="3">
    <source>
        <dbReference type="EMBL" id="MBO0417561.1"/>
    </source>
</evidence>
<dbReference type="GeneID" id="58560688"/>
<dbReference type="Proteomes" id="UP000664349">
    <property type="component" value="Unassembled WGS sequence"/>
</dbReference>
<reference evidence="4 5" key="1">
    <citation type="submission" date="2017-02" db="EMBL/GenBank/DDBJ databases">
        <title>Chromobacterium haemolyticum H5244.</title>
        <authorList>
            <person name="Gulvik C.A."/>
        </authorList>
    </citation>
    <scope>NUCLEOTIDE SEQUENCE [LARGE SCALE GENOMIC DNA]</scope>
    <source>
        <strain evidence="4 5">H5244</strain>
    </source>
</reference>
<dbReference type="Proteomes" id="UP000192721">
    <property type="component" value="Unassembled WGS sequence"/>
</dbReference>
<dbReference type="Pfam" id="PF05433">
    <property type="entry name" value="Rick_17kDa_Anti"/>
    <property type="match status" value="1"/>
</dbReference>
<dbReference type="RefSeq" id="WP_019101688.1">
    <property type="nucleotide sequence ID" value="NZ_AP019312.1"/>
</dbReference>
<feature type="domain" description="Glycine zipper 2TM" evidence="2">
    <location>
        <begin position="35"/>
        <end position="73"/>
    </location>
</feature>
<comment type="caution">
    <text evidence="4">The sequence shown here is derived from an EMBL/GenBank/DDBJ whole genome shotgun (WGS) entry which is preliminary data.</text>
</comment>
<evidence type="ECO:0000313" key="5">
    <source>
        <dbReference type="Proteomes" id="UP000192721"/>
    </source>
</evidence>
<sequence length="75" mass="7053">MTSITSKPAVKVIAASLLAVSLLSGCANMSKRQQNTAIGAAAGAVLGSVLTGGDAIGTVGGAAVGGVVGNQTGKR</sequence>
<evidence type="ECO:0000259" key="2">
    <source>
        <dbReference type="Pfam" id="PF05433"/>
    </source>
</evidence>
<keyword evidence="6" id="KW-1185">Reference proteome</keyword>
<feature type="chain" id="PRO_5010667862" evidence="1">
    <location>
        <begin position="30"/>
        <end position="75"/>
    </location>
</feature>
<gene>
    <name evidence="4" type="ORF">B0T45_12370</name>
    <name evidence="3" type="ORF">J1C50_18785</name>
</gene>